<protein>
    <recommendedName>
        <fullName evidence="2">Chitin-binding type-2 domain-containing protein</fullName>
    </recommendedName>
</protein>
<evidence type="ECO:0000259" key="2">
    <source>
        <dbReference type="PROSITE" id="PS50940"/>
    </source>
</evidence>
<dbReference type="Proteomes" id="UP000295192">
    <property type="component" value="Unassembled WGS sequence"/>
</dbReference>
<proteinExistence type="predicted"/>
<dbReference type="InterPro" id="IPR002557">
    <property type="entry name" value="Chitin-bd_dom"/>
</dbReference>
<comment type="caution">
    <text evidence="3">The sequence shown here is derived from an EMBL/GenBank/DDBJ whole genome shotgun (WGS) entry which is preliminary data.</text>
</comment>
<dbReference type="GO" id="GO:0005576">
    <property type="term" value="C:extracellular region"/>
    <property type="evidence" value="ECO:0007669"/>
    <property type="project" value="InterPro"/>
</dbReference>
<dbReference type="SUPFAM" id="SSF57625">
    <property type="entry name" value="Invertebrate chitin-binding proteins"/>
    <property type="match status" value="1"/>
</dbReference>
<reference evidence="3 4" key="1">
    <citation type="journal article" date="2019" name="J. Hered.">
        <title>An Improved Genome Assembly for Drosophila navojoa, the Basal Species in the mojavensis Cluster.</title>
        <authorList>
            <person name="Vanderlinde T."/>
            <person name="Dupim E.G."/>
            <person name="Nazario-Yepiz N.O."/>
            <person name="Carvalho A.B."/>
        </authorList>
    </citation>
    <scope>NUCLEOTIDE SEQUENCE [LARGE SCALE GENOMIC DNA]</scope>
    <source>
        <strain evidence="3">Navoj_Jal97</strain>
        <tissue evidence="3">Whole organism</tissue>
    </source>
</reference>
<dbReference type="STRING" id="7232.A0A484BZG2"/>
<dbReference type="AlphaFoldDB" id="A0A484BZG2"/>
<gene>
    <name evidence="3" type="ORF">AWZ03_000598</name>
</gene>
<evidence type="ECO:0000313" key="3">
    <source>
        <dbReference type="EMBL" id="TDG53055.1"/>
    </source>
</evidence>
<sequence length="219" mass="23544">MLRVLVLLLLLLALGVLDCRAECNVCSALSNAACVSQTQFMFCVNNILVQPVNSCPSGTFCTAQTAICQSNSSLASCNECGICSADLVFACMGVHTYALCLGTQQPSVIRGSCAPYLVCNRDNPNICGSASTGGQVSCPLMDDELYSDANTYCRSVQRAGRYPYGNTLEATCKQYVNCYVYGSIWYGALYECPGSTYFQPSSQMCNTTVPSACRSLQWP</sequence>
<organism evidence="3 4">
    <name type="scientific">Drosophila navojoa</name>
    <name type="common">Fruit fly</name>
    <dbReference type="NCBI Taxonomy" id="7232"/>
    <lineage>
        <taxon>Eukaryota</taxon>
        <taxon>Metazoa</taxon>
        <taxon>Ecdysozoa</taxon>
        <taxon>Arthropoda</taxon>
        <taxon>Hexapoda</taxon>
        <taxon>Insecta</taxon>
        <taxon>Pterygota</taxon>
        <taxon>Neoptera</taxon>
        <taxon>Endopterygota</taxon>
        <taxon>Diptera</taxon>
        <taxon>Brachycera</taxon>
        <taxon>Muscomorpha</taxon>
        <taxon>Ephydroidea</taxon>
        <taxon>Drosophilidae</taxon>
        <taxon>Drosophila</taxon>
    </lineage>
</organism>
<feature type="signal peptide" evidence="1">
    <location>
        <begin position="1"/>
        <end position="21"/>
    </location>
</feature>
<dbReference type="PROSITE" id="PS50940">
    <property type="entry name" value="CHIT_BIND_II"/>
    <property type="match status" value="1"/>
</dbReference>
<name>A0A484BZG2_DRONA</name>
<evidence type="ECO:0000256" key="1">
    <source>
        <dbReference type="SAM" id="SignalP"/>
    </source>
</evidence>
<accession>A0A484BZG2</accession>
<dbReference type="OMA" id="PGSTYFQ"/>
<dbReference type="InterPro" id="IPR036508">
    <property type="entry name" value="Chitin-bd_dom_sf"/>
</dbReference>
<keyword evidence="4" id="KW-1185">Reference proteome</keyword>
<feature type="domain" description="Chitin-binding type-2" evidence="2">
    <location>
        <begin position="150"/>
        <end position="215"/>
    </location>
</feature>
<dbReference type="GO" id="GO:0008061">
    <property type="term" value="F:chitin binding"/>
    <property type="evidence" value="ECO:0007669"/>
    <property type="project" value="InterPro"/>
</dbReference>
<dbReference type="EMBL" id="LSRL02000002">
    <property type="protein sequence ID" value="TDG53055.1"/>
    <property type="molecule type" value="Genomic_DNA"/>
</dbReference>
<evidence type="ECO:0000313" key="4">
    <source>
        <dbReference type="Proteomes" id="UP000295192"/>
    </source>
</evidence>
<dbReference type="KEGG" id="dnv:108650135"/>
<feature type="chain" id="PRO_5019733937" description="Chitin-binding type-2 domain-containing protein" evidence="1">
    <location>
        <begin position="22"/>
        <end position="219"/>
    </location>
</feature>
<keyword evidence="1" id="KW-0732">Signal</keyword>
<dbReference type="OrthoDB" id="8179045at2759"/>